<evidence type="ECO:0000313" key="1">
    <source>
        <dbReference type="EMBL" id="CAG8674180.1"/>
    </source>
</evidence>
<keyword evidence="2" id="KW-1185">Reference proteome</keyword>
<accession>A0A9N9HHE7</accession>
<reference evidence="1" key="1">
    <citation type="submission" date="2021-06" db="EMBL/GenBank/DDBJ databases">
        <authorList>
            <person name="Kallberg Y."/>
            <person name="Tangrot J."/>
            <person name="Rosling A."/>
        </authorList>
    </citation>
    <scope>NUCLEOTIDE SEQUENCE</scope>
    <source>
        <strain evidence="1">CL551</strain>
    </source>
</reference>
<comment type="caution">
    <text evidence="1">The sequence shown here is derived from an EMBL/GenBank/DDBJ whole genome shotgun (WGS) entry which is preliminary data.</text>
</comment>
<evidence type="ECO:0000313" key="2">
    <source>
        <dbReference type="Proteomes" id="UP000789342"/>
    </source>
</evidence>
<sequence>PKNRIGNNGNECQEFATKDLRSAHQAGRIPIEQPFRWNRQVLLDILRSLANRYLAVRDNVHGKIKGNIEIDNSRMDVFVTLSSYWLALGKKETVQGIDVVVKQRVGLFYTIFRLFDLVFRNFLVLH</sequence>
<dbReference type="AlphaFoldDB" id="A0A9N9HHE7"/>
<organism evidence="1 2">
    <name type="scientific">Acaulospora morrowiae</name>
    <dbReference type="NCBI Taxonomy" id="94023"/>
    <lineage>
        <taxon>Eukaryota</taxon>
        <taxon>Fungi</taxon>
        <taxon>Fungi incertae sedis</taxon>
        <taxon>Mucoromycota</taxon>
        <taxon>Glomeromycotina</taxon>
        <taxon>Glomeromycetes</taxon>
        <taxon>Diversisporales</taxon>
        <taxon>Acaulosporaceae</taxon>
        <taxon>Acaulospora</taxon>
    </lineage>
</organism>
<feature type="non-terminal residue" evidence="1">
    <location>
        <position position="126"/>
    </location>
</feature>
<proteinExistence type="predicted"/>
<protein>
    <submittedName>
        <fullName evidence="1">12119_t:CDS:1</fullName>
    </submittedName>
</protein>
<name>A0A9N9HHE7_9GLOM</name>
<dbReference type="Proteomes" id="UP000789342">
    <property type="component" value="Unassembled WGS sequence"/>
</dbReference>
<gene>
    <name evidence="1" type="ORF">AMORRO_LOCUS10949</name>
</gene>
<dbReference type="EMBL" id="CAJVPV010013012">
    <property type="protein sequence ID" value="CAG8674180.1"/>
    <property type="molecule type" value="Genomic_DNA"/>
</dbReference>